<dbReference type="STRING" id="1246637.MTBBW1_1740043"/>
<sequence>MIVEGLPYFAFPEKMREMVAMVTQLPENALRRFGAILMFLGLGIVYLGKNIL</sequence>
<name>A0A1W1HA63_9BACT</name>
<dbReference type="PANTHER" id="PTHR38602:SF1">
    <property type="entry name" value="INNER MEMBRANE PROTEIN"/>
    <property type="match status" value="1"/>
</dbReference>
<keyword evidence="1" id="KW-0812">Transmembrane</keyword>
<accession>A0A1W1HA63</accession>
<dbReference type="EMBL" id="FWEV01000084">
    <property type="protein sequence ID" value="SLM29312.1"/>
    <property type="molecule type" value="Genomic_DNA"/>
</dbReference>
<protein>
    <recommendedName>
        <fullName evidence="4">DUF2065 domain-containing protein</fullName>
    </recommendedName>
</protein>
<organism evidence="2 3">
    <name type="scientific">Desulfamplus magnetovallimortis</name>
    <dbReference type="NCBI Taxonomy" id="1246637"/>
    <lineage>
        <taxon>Bacteria</taxon>
        <taxon>Pseudomonadati</taxon>
        <taxon>Thermodesulfobacteriota</taxon>
        <taxon>Desulfobacteria</taxon>
        <taxon>Desulfobacterales</taxon>
        <taxon>Desulfobacteraceae</taxon>
        <taxon>Desulfamplus</taxon>
    </lineage>
</organism>
<dbReference type="AlphaFoldDB" id="A0A1W1HA63"/>
<keyword evidence="1" id="KW-0472">Membrane</keyword>
<dbReference type="Proteomes" id="UP000191931">
    <property type="component" value="Unassembled WGS sequence"/>
</dbReference>
<proteinExistence type="predicted"/>
<dbReference type="InterPro" id="IPR019201">
    <property type="entry name" value="DUF2065"/>
</dbReference>
<keyword evidence="1" id="KW-1133">Transmembrane helix</keyword>
<feature type="transmembrane region" description="Helical" evidence="1">
    <location>
        <begin position="29"/>
        <end position="48"/>
    </location>
</feature>
<dbReference type="Pfam" id="PF09838">
    <property type="entry name" value="DUF2065"/>
    <property type="match status" value="1"/>
</dbReference>
<evidence type="ECO:0000313" key="3">
    <source>
        <dbReference type="Proteomes" id="UP000191931"/>
    </source>
</evidence>
<dbReference type="PANTHER" id="PTHR38602">
    <property type="entry name" value="INNER MEMBRANE PROTEIN-RELATED"/>
    <property type="match status" value="1"/>
</dbReference>
<reference evidence="2 3" key="1">
    <citation type="submission" date="2017-03" db="EMBL/GenBank/DDBJ databases">
        <authorList>
            <person name="Afonso C.L."/>
            <person name="Miller P.J."/>
            <person name="Scott M.A."/>
            <person name="Spackman E."/>
            <person name="Goraichik I."/>
            <person name="Dimitrov K.M."/>
            <person name="Suarez D.L."/>
            <person name="Swayne D.E."/>
        </authorList>
    </citation>
    <scope>NUCLEOTIDE SEQUENCE [LARGE SCALE GENOMIC DNA]</scope>
    <source>
        <strain evidence="2">PRJEB14757</strain>
    </source>
</reference>
<evidence type="ECO:0008006" key="4">
    <source>
        <dbReference type="Google" id="ProtNLM"/>
    </source>
</evidence>
<keyword evidence="3" id="KW-1185">Reference proteome</keyword>
<gene>
    <name evidence="2" type="ORF">MTBBW1_1740043</name>
</gene>
<evidence type="ECO:0000256" key="1">
    <source>
        <dbReference type="SAM" id="Phobius"/>
    </source>
</evidence>
<evidence type="ECO:0000313" key="2">
    <source>
        <dbReference type="EMBL" id="SLM29312.1"/>
    </source>
</evidence>